<reference evidence="1 2" key="1">
    <citation type="submission" date="2017-03" db="EMBL/GenBank/DDBJ databases">
        <authorList>
            <person name="Afonso C.L."/>
            <person name="Miller P.J."/>
            <person name="Scott M.A."/>
            <person name="Spackman E."/>
            <person name="Goraichik I."/>
            <person name="Dimitrov K.M."/>
            <person name="Suarez D.L."/>
            <person name="Swayne D.E."/>
        </authorList>
    </citation>
    <scope>NUCLEOTIDE SEQUENCE [LARGE SCALE GENOMIC DNA]</scope>
    <source>
        <strain evidence="1 2">CECT 8625</strain>
    </source>
</reference>
<proteinExistence type="predicted"/>
<gene>
    <name evidence="1" type="ORF">ROJ8625_02995</name>
</gene>
<dbReference type="OrthoDB" id="7839248at2"/>
<accession>A0A1X6ZRB6</accession>
<dbReference type="EMBL" id="FWFK01000005">
    <property type="protein sequence ID" value="SLN59291.1"/>
    <property type="molecule type" value="Genomic_DNA"/>
</dbReference>
<dbReference type="AlphaFoldDB" id="A0A1X6ZRB6"/>
<dbReference type="InterPro" id="IPR036895">
    <property type="entry name" value="Uracil-DNA_glycosylase-like_sf"/>
</dbReference>
<dbReference type="RefSeq" id="WP_085792663.1">
    <property type="nucleotide sequence ID" value="NZ_FWFK01000005.1"/>
</dbReference>
<dbReference type="SUPFAM" id="SSF52141">
    <property type="entry name" value="Uracil-DNA glycosylase-like"/>
    <property type="match status" value="1"/>
</dbReference>
<keyword evidence="2" id="KW-1185">Reference proteome</keyword>
<evidence type="ECO:0000313" key="2">
    <source>
        <dbReference type="Proteomes" id="UP000193570"/>
    </source>
</evidence>
<organism evidence="1 2">
    <name type="scientific">Roseivivax jejudonensis</name>
    <dbReference type="NCBI Taxonomy" id="1529041"/>
    <lineage>
        <taxon>Bacteria</taxon>
        <taxon>Pseudomonadati</taxon>
        <taxon>Pseudomonadota</taxon>
        <taxon>Alphaproteobacteria</taxon>
        <taxon>Rhodobacterales</taxon>
        <taxon>Roseobacteraceae</taxon>
        <taxon>Roseivivax</taxon>
    </lineage>
</organism>
<name>A0A1X6ZRB6_9RHOB</name>
<evidence type="ECO:0000313" key="1">
    <source>
        <dbReference type="EMBL" id="SLN59291.1"/>
    </source>
</evidence>
<dbReference type="Proteomes" id="UP000193570">
    <property type="component" value="Unassembled WGS sequence"/>
</dbReference>
<protein>
    <submittedName>
        <fullName evidence="1">Uracil DNA glycosylase superfamily protein</fullName>
    </submittedName>
</protein>
<sequence>MTRPKTPAPAGPLARLVAARRALVAPTGLATLADVGLDGPYVSPYQLSCGAADGPVLVSFNFLDAPTARDRRATLARDGYLPEMLFNRVLDAALARLGRARHEIYLTHAAHVLPPARSAPVPRAAIDASMEAVTRFETADRPVIALGDVAASACARFGIAHDALPHPSARGRTRDDKAAALATAIARVLPAVADRQVPAHA</sequence>